<name>A0A1Y2T7L0_SYMTR</name>
<feature type="transmembrane region" description="Helical" evidence="1">
    <location>
        <begin position="12"/>
        <end position="40"/>
    </location>
</feature>
<accession>A0A1Y2T7L0</accession>
<dbReference type="EMBL" id="LWLV01000641">
    <property type="protein sequence ID" value="OTA41243.1"/>
    <property type="molecule type" value="Genomic_DNA"/>
</dbReference>
<evidence type="ECO:0000256" key="1">
    <source>
        <dbReference type="SAM" id="Phobius"/>
    </source>
</evidence>
<evidence type="ECO:0000313" key="3">
    <source>
        <dbReference type="Proteomes" id="UP000194267"/>
    </source>
</evidence>
<evidence type="ECO:0000313" key="2">
    <source>
        <dbReference type="EMBL" id="OTA41243.1"/>
    </source>
</evidence>
<reference evidence="3" key="1">
    <citation type="submission" date="2016-04" db="EMBL/GenBank/DDBJ databases">
        <authorList>
            <person name="Antunes L.P."/>
            <person name="Martins L.F."/>
            <person name="Pereira R.V."/>
            <person name="Thomas A.M."/>
            <person name="Barbosa D."/>
            <person name="Nascimento L."/>
            <person name="Silva G.M."/>
            <person name="Condomitti G.W."/>
            <person name="Digiampietri L.A."/>
            <person name="Lombardi K.C."/>
            <person name="Ramos P.L."/>
            <person name="Quaggio R.B."/>
            <person name="Oliveira J.C."/>
            <person name="Pascon R.C."/>
            <person name="Cruz J.B."/>
            <person name="Silva A.M."/>
            <person name="Setubal J.C."/>
        </authorList>
    </citation>
    <scope>NUCLEOTIDE SEQUENCE [LARGE SCALE GENOMIC DNA]</scope>
</reference>
<dbReference type="AlphaFoldDB" id="A0A1Y2T7L0"/>
<keyword evidence="1" id="KW-0472">Membrane</keyword>
<proteinExistence type="predicted"/>
<protein>
    <submittedName>
        <fullName evidence="2">Uncharacterized protein</fullName>
    </submittedName>
</protein>
<organism evidence="2 3">
    <name type="scientific">Symbiobacterium thermophilum</name>
    <dbReference type="NCBI Taxonomy" id="2734"/>
    <lineage>
        <taxon>Bacteria</taxon>
        <taxon>Bacillati</taxon>
        <taxon>Bacillota</taxon>
        <taxon>Clostridia</taxon>
        <taxon>Eubacteriales</taxon>
        <taxon>Symbiobacteriaceae</taxon>
        <taxon>Symbiobacterium</taxon>
    </lineage>
</organism>
<keyword evidence="1" id="KW-0812">Transmembrane</keyword>
<comment type="caution">
    <text evidence="2">The sequence shown here is derived from an EMBL/GenBank/DDBJ whole genome shotgun (WGS) entry which is preliminary data.</text>
</comment>
<keyword evidence="1" id="KW-1133">Transmembrane helix</keyword>
<dbReference type="Proteomes" id="UP000194267">
    <property type="component" value="Unassembled WGS sequence"/>
</dbReference>
<sequence length="67" mass="7105">MEPWLGLDPVAGVAGVMLLALMAYAVLGGADFGGGIWDLLATGPRREQHRQAIARRWGRSGRPTTCG</sequence>
<gene>
    <name evidence="2" type="ORF">A6D92_08525</name>
</gene>